<sequence length="73" mass="8634">MSRPIRRKDLRPLPALKARDVDLFRQLPTPFNILVSSATYGKIYMSKYCLKKLNKDCVPRRVRIHYFDDSMSC</sequence>
<protein>
    <submittedName>
        <fullName evidence="1">Uncharacterized protein</fullName>
    </submittedName>
</protein>
<dbReference type="Proteomes" id="UP001292094">
    <property type="component" value="Unassembled WGS sequence"/>
</dbReference>
<evidence type="ECO:0000313" key="1">
    <source>
        <dbReference type="EMBL" id="KAK4311673.1"/>
    </source>
</evidence>
<proteinExistence type="predicted"/>
<reference evidence="1" key="1">
    <citation type="submission" date="2023-11" db="EMBL/GenBank/DDBJ databases">
        <title>Genome assemblies of two species of porcelain crab, Petrolisthes cinctipes and Petrolisthes manimaculis (Anomura: Porcellanidae).</title>
        <authorList>
            <person name="Angst P."/>
        </authorList>
    </citation>
    <scope>NUCLEOTIDE SEQUENCE</scope>
    <source>
        <strain evidence="1">PB745_02</strain>
        <tissue evidence="1">Gill</tissue>
    </source>
</reference>
<organism evidence="1 2">
    <name type="scientific">Petrolisthes manimaculis</name>
    <dbReference type="NCBI Taxonomy" id="1843537"/>
    <lineage>
        <taxon>Eukaryota</taxon>
        <taxon>Metazoa</taxon>
        <taxon>Ecdysozoa</taxon>
        <taxon>Arthropoda</taxon>
        <taxon>Crustacea</taxon>
        <taxon>Multicrustacea</taxon>
        <taxon>Malacostraca</taxon>
        <taxon>Eumalacostraca</taxon>
        <taxon>Eucarida</taxon>
        <taxon>Decapoda</taxon>
        <taxon>Pleocyemata</taxon>
        <taxon>Anomura</taxon>
        <taxon>Galatheoidea</taxon>
        <taxon>Porcellanidae</taxon>
        <taxon>Petrolisthes</taxon>
    </lineage>
</organism>
<dbReference type="EMBL" id="JAWZYT010001493">
    <property type="protein sequence ID" value="KAK4311673.1"/>
    <property type="molecule type" value="Genomic_DNA"/>
</dbReference>
<keyword evidence="2" id="KW-1185">Reference proteome</keyword>
<evidence type="ECO:0000313" key="2">
    <source>
        <dbReference type="Proteomes" id="UP001292094"/>
    </source>
</evidence>
<dbReference type="AlphaFoldDB" id="A0AAE1U602"/>
<gene>
    <name evidence="1" type="ORF">Pmani_016869</name>
</gene>
<accession>A0AAE1U602</accession>
<comment type="caution">
    <text evidence="1">The sequence shown here is derived from an EMBL/GenBank/DDBJ whole genome shotgun (WGS) entry which is preliminary data.</text>
</comment>
<name>A0AAE1U602_9EUCA</name>